<dbReference type="InterPro" id="IPR011990">
    <property type="entry name" value="TPR-like_helical_dom_sf"/>
</dbReference>
<reference evidence="2" key="1">
    <citation type="submission" date="2020-12" db="EMBL/GenBank/DDBJ databases">
        <title>PHA producing bacteria isolated from mangrove.</title>
        <authorList>
            <person name="Zheng W."/>
            <person name="Yu S."/>
            <person name="Huang Y."/>
        </authorList>
    </citation>
    <scope>NUCLEOTIDE SEQUENCE</scope>
    <source>
        <strain evidence="2">GN22-4</strain>
    </source>
</reference>
<comment type="caution">
    <text evidence="2">The sequence shown here is derived from an EMBL/GenBank/DDBJ whole genome shotgun (WGS) entry which is preliminary data.</text>
</comment>
<dbReference type="Gene3D" id="1.25.40.10">
    <property type="entry name" value="Tetratricopeptide repeat domain"/>
    <property type="match status" value="1"/>
</dbReference>
<dbReference type="SUPFAM" id="SSF48452">
    <property type="entry name" value="TPR-like"/>
    <property type="match status" value="1"/>
</dbReference>
<keyword evidence="1" id="KW-0802">TPR repeat</keyword>
<evidence type="ECO:0000313" key="3">
    <source>
        <dbReference type="Proteomes" id="UP000664578"/>
    </source>
</evidence>
<feature type="repeat" description="TPR" evidence="1">
    <location>
        <begin position="54"/>
        <end position="87"/>
    </location>
</feature>
<dbReference type="PROSITE" id="PS50005">
    <property type="entry name" value="TPR"/>
    <property type="match status" value="1"/>
</dbReference>
<gene>
    <name evidence="2" type="ORF">JF537_18865</name>
</gene>
<proteinExistence type="predicted"/>
<name>A0A8I1MI57_9BACI</name>
<dbReference type="EMBL" id="JAEMWV010000012">
    <property type="protein sequence ID" value="MBN8253617.1"/>
    <property type="molecule type" value="Genomic_DNA"/>
</dbReference>
<evidence type="ECO:0000256" key="1">
    <source>
        <dbReference type="PROSITE-ProRule" id="PRU00339"/>
    </source>
</evidence>
<organism evidence="2 3">
    <name type="scientific">Priestia flexa</name>
    <dbReference type="NCBI Taxonomy" id="86664"/>
    <lineage>
        <taxon>Bacteria</taxon>
        <taxon>Bacillati</taxon>
        <taxon>Bacillota</taxon>
        <taxon>Bacilli</taxon>
        <taxon>Bacillales</taxon>
        <taxon>Bacillaceae</taxon>
        <taxon>Priestia</taxon>
    </lineage>
</organism>
<dbReference type="Pfam" id="PF10905">
    <property type="entry name" value="DUF2695"/>
    <property type="match status" value="1"/>
</dbReference>
<dbReference type="AlphaFoldDB" id="A0A8I1MI57"/>
<protein>
    <submittedName>
        <fullName evidence="2">DUF2695 domain-containing protein</fullName>
    </submittedName>
</protein>
<evidence type="ECO:0000313" key="2">
    <source>
        <dbReference type="EMBL" id="MBN8253617.1"/>
    </source>
</evidence>
<dbReference type="Proteomes" id="UP000664578">
    <property type="component" value="Unassembled WGS sequence"/>
</dbReference>
<dbReference type="InterPro" id="IPR024248">
    <property type="entry name" value="DUF2695"/>
</dbReference>
<sequence>MCSLKQIQETLLQGQQLAMQGSYQRRAPTKKAIPYLLKARKELKDFVNSYPTNAQAWRLLSQAEEYLLNYSDAILTLQKAINLDQKDKKDLKRLAKLKEYGGQWEDLDMSSRQLELLKVYLENQIEFQGCDHTLTLTKKWLSENVSRNKQSKITKALRNQGGFCDCEVLLNVME</sequence>
<dbReference type="InterPro" id="IPR019734">
    <property type="entry name" value="TPR_rpt"/>
</dbReference>
<dbReference type="RefSeq" id="WP_100347896.1">
    <property type="nucleotide sequence ID" value="NZ_JAEMWV010000012.1"/>
</dbReference>
<accession>A0A8I1MI57</accession>